<dbReference type="HOGENOM" id="CLU_2758151_0_0_1"/>
<keyword evidence="3" id="KW-1185">Reference proteome</keyword>
<feature type="compositionally biased region" description="Basic and acidic residues" evidence="1">
    <location>
        <begin position="7"/>
        <end position="35"/>
    </location>
</feature>
<name>A0A0C9XJN2_9AGAR</name>
<reference evidence="2 3" key="1">
    <citation type="submission" date="2014-04" db="EMBL/GenBank/DDBJ databases">
        <authorList>
            <consortium name="DOE Joint Genome Institute"/>
            <person name="Kuo A."/>
            <person name="Kohler A."/>
            <person name="Nagy L.G."/>
            <person name="Floudas D."/>
            <person name="Copeland A."/>
            <person name="Barry K.W."/>
            <person name="Cichocki N."/>
            <person name="Veneault-Fourrey C."/>
            <person name="LaButti K."/>
            <person name="Lindquist E.A."/>
            <person name="Lipzen A."/>
            <person name="Lundell T."/>
            <person name="Morin E."/>
            <person name="Murat C."/>
            <person name="Sun H."/>
            <person name="Tunlid A."/>
            <person name="Henrissat B."/>
            <person name="Grigoriev I.V."/>
            <person name="Hibbett D.S."/>
            <person name="Martin F."/>
            <person name="Nordberg H.P."/>
            <person name="Cantor M.N."/>
            <person name="Hua S.X."/>
        </authorList>
    </citation>
    <scope>NUCLEOTIDE SEQUENCE [LARGE SCALE GENOMIC DNA]</scope>
    <source>
        <strain evidence="2 3">LaAM-08-1</strain>
    </source>
</reference>
<dbReference type="EMBL" id="KN838561">
    <property type="protein sequence ID" value="KIK05256.1"/>
    <property type="molecule type" value="Genomic_DNA"/>
</dbReference>
<sequence>MTNDDGGEVREETQRHTVGDVARERLQTTNDEGRQRRTTMNNRRRCHHDPSHLRLDPPGHLRDKKHPGVM</sequence>
<organism evidence="2 3">
    <name type="scientific">Laccaria amethystina LaAM-08-1</name>
    <dbReference type="NCBI Taxonomy" id="1095629"/>
    <lineage>
        <taxon>Eukaryota</taxon>
        <taxon>Fungi</taxon>
        <taxon>Dikarya</taxon>
        <taxon>Basidiomycota</taxon>
        <taxon>Agaricomycotina</taxon>
        <taxon>Agaricomycetes</taxon>
        <taxon>Agaricomycetidae</taxon>
        <taxon>Agaricales</taxon>
        <taxon>Agaricineae</taxon>
        <taxon>Hydnangiaceae</taxon>
        <taxon>Laccaria</taxon>
    </lineage>
</organism>
<dbReference type="AlphaFoldDB" id="A0A0C9XJN2"/>
<evidence type="ECO:0000313" key="2">
    <source>
        <dbReference type="EMBL" id="KIK05256.1"/>
    </source>
</evidence>
<accession>A0A0C9XJN2</accession>
<evidence type="ECO:0000256" key="1">
    <source>
        <dbReference type="SAM" id="MobiDB-lite"/>
    </source>
</evidence>
<protein>
    <submittedName>
        <fullName evidence="2">Uncharacterized protein</fullName>
    </submittedName>
</protein>
<evidence type="ECO:0000313" key="3">
    <source>
        <dbReference type="Proteomes" id="UP000054477"/>
    </source>
</evidence>
<gene>
    <name evidence="2" type="ORF">K443DRAFT_3934</name>
</gene>
<feature type="region of interest" description="Disordered" evidence="1">
    <location>
        <begin position="1"/>
        <end position="70"/>
    </location>
</feature>
<proteinExistence type="predicted"/>
<dbReference type="Proteomes" id="UP000054477">
    <property type="component" value="Unassembled WGS sequence"/>
</dbReference>
<reference evidence="3" key="2">
    <citation type="submission" date="2015-01" db="EMBL/GenBank/DDBJ databases">
        <title>Evolutionary Origins and Diversification of the Mycorrhizal Mutualists.</title>
        <authorList>
            <consortium name="DOE Joint Genome Institute"/>
            <consortium name="Mycorrhizal Genomics Consortium"/>
            <person name="Kohler A."/>
            <person name="Kuo A."/>
            <person name="Nagy L.G."/>
            <person name="Floudas D."/>
            <person name="Copeland A."/>
            <person name="Barry K.W."/>
            <person name="Cichocki N."/>
            <person name="Veneault-Fourrey C."/>
            <person name="LaButti K."/>
            <person name="Lindquist E.A."/>
            <person name="Lipzen A."/>
            <person name="Lundell T."/>
            <person name="Morin E."/>
            <person name="Murat C."/>
            <person name="Riley R."/>
            <person name="Ohm R."/>
            <person name="Sun H."/>
            <person name="Tunlid A."/>
            <person name="Henrissat B."/>
            <person name="Grigoriev I.V."/>
            <person name="Hibbett D.S."/>
            <person name="Martin F."/>
        </authorList>
    </citation>
    <scope>NUCLEOTIDE SEQUENCE [LARGE SCALE GENOMIC DNA]</scope>
    <source>
        <strain evidence="3">LaAM-08-1</strain>
    </source>
</reference>
<feature type="compositionally biased region" description="Basic and acidic residues" evidence="1">
    <location>
        <begin position="48"/>
        <end position="61"/>
    </location>
</feature>